<organism evidence="2 3">
    <name type="scientific">Kutzneria chonburiensis</name>
    <dbReference type="NCBI Taxonomy" id="1483604"/>
    <lineage>
        <taxon>Bacteria</taxon>
        <taxon>Bacillati</taxon>
        <taxon>Actinomycetota</taxon>
        <taxon>Actinomycetes</taxon>
        <taxon>Pseudonocardiales</taxon>
        <taxon>Pseudonocardiaceae</taxon>
        <taxon>Kutzneria</taxon>
    </lineage>
</organism>
<keyword evidence="3" id="KW-1185">Reference proteome</keyword>
<evidence type="ECO:0000313" key="2">
    <source>
        <dbReference type="EMBL" id="MFC0540459.1"/>
    </source>
</evidence>
<dbReference type="EMBL" id="JBHLUD010000001">
    <property type="protein sequence ID" value="MFC0540459.1"/>
    <property type="molecule type" value="Genomic_DNA"/>
</dbReference>
<feature type="chain" id="PRO_5045690913" evidence="1">
    <location>
        <begin position="27"/>
        <end position="166"/>
    </location>
</feature>
<accession>A0ABV6MJJ9</accession>
<protein>
    <submittedName>
        <fullName evidence="2">Uncharacterized protein</fullName>
    </submittedName>
</protein>
<feature type="signal peptide" evidence="1">
    <location>
        <begin position="1"/>
        <end position="26"/>
    </location>
</feature>
<evidence type="ECO:0000256" key="1">
    <source>
        <dbReference type="SAM" id="SignalP"/>
    </source>
</evidence>
<reference evidence="2 3" key="1">
    <citation type="submission" date="2024-09" db="EMBL/GenBank/DDBJ databases">
        <authorList>
            <person name="Sun Q."/>
            <person name="Mori K."/>
        </authorList>
    </citation>
    <scope>NUCLEOTIDE SEQUENCE [LARGE SCALE GENOMIC DNA]</scope>
    <source>
        <strain evidence="2 3">TBRC 1432</strain>
    </source>
</reference>
<sequence length="166" mass="17826">MRKLTTCVAAAAAGALLAVSASTARAADADGWQRTHTDPFEFAAGALCPFGLKGDILYDNEFTRSYQSGATRIEEFTGPLGIRFGNVATGRTIDRDVTGFIRVLHQPDGSREFDLWGNSVAPIFPGTGQAGDYVTHGHFVLVVHADKSREYTVRQGTSEDVCKTLA</sequence>
<dbReference type="RefSeq" id="WP_273939243.1">
    <property type="nucleotide sequence ID" value="NZ_CP097263.1"/>
</dbReference>
<proteinExistence type="predicted"/>
<evidence type="ECO:0000313" key="3">
    <source>
        <dbReference type="Proteomes" id="UP001589810"/>
    </source>
</evidence>
<keyword evidence="1" id="KW-0732">Signal</keyword>
<name>A0ABV6MJJ9_9PSEU</name>
<comment type="caution">
    <text evidence="2">The sequence shown here is derived from an EMBL/GenBank/DDBJ whole genome shotgun (WGS) entry which is preliminary data.</text>
</comment>
<dbReference type="Proteomes" id="UP001589810">
    <property type="component" value="Unassembled WGS sequence"/>
</dbReference>
<gene>
    <name evidence="2" type="ORF">ACFFH7_03150</name>
</gene>